<comment type="caution">
    <text evidence="2">The sequence shown here is derived from an EMBL/GenBank/DDBJ whole genome shotgun (WGS) entry which is preliminary data.</text>
</comment>
<sequence>MINIRLSTLLFGLIALQSCSKSNVSESNGDSNINISLINIEDEASFEVNPSNVEDQISRSSSNRSRSATSQMSHSNQFKIVELPEFDMIDDIQFPVSVDSTNSANSTKARTVNRASTPMSNGIQYRILMYETPTGILVANRVATAGSALNFQVNAGRTYNWYAVSINETTVPDINSSGIIPSSLLGNKDILYSSGQITPNFGNNTLTVAFRRLTSRIEVDLNTRGIFGQIQNSSEIDIGSVASGSFVKLNRIGDLNIQNATFTNLVDAPQINGGSMAVVDASLGNAVKKASFHTINTANVPAGSLRVRLNTLNITLDNTNTRTFTANTLLSITGSINPAIGSRHVITARLIESPVTINGVRWARTNLLYNSDEGVVDRYRFRPNNEYAIGDVAREFWNKGTTTPAGTTFSATYDPCNSVYPNNVWSTPTNANRVSTGAPTRNLRTTIGGNTRVMAQWDPAANTPNNPAYPRNTFELLYIGYYDNGQRVLVQQGHNQPVGGLAVAEYWQVENTGSTSSRARSEITQVTAGNYSYGAFNGATDGNRLDRKPYRCVRRPT</sequence>
<proteinExistence type="predicted"/>
<feature type="region of interest" description="Disordered" evidence="1">
    <location>
        <begin position="51"/>
        <end position="73"/>
    </location>
</feature>
<feature type="compositionally biased region" description="Low complexity" evidence="1">
    <location>
        <begin position="58"/>
        <end position="73"/>
    </location>
</feature>
<dbReference type="EMBL" id="JBHUMA010000006">
    <property type="protein sequence ID" value="MFD2599084.1"/>
    <property type="molecule type" value="Genomic_DNA"/>
</dbReference>
<gene>
    <name evidence="2" type="ORF">ACFSQ3_08970</name>
</gene>
<accession>A0ABW5NM14</accession>
<evidence type="ECO:0000313" key="2">
    <source>
        <dbReference type="EMBL" id="MFD2599084.1"/>
    </source>
</evidence>
<evidence type="ECO:0000313" key="3">
    <source>
        <dbReference type="Proteomes" id="UP001597393"/>
    </source>
</evidence>
<dbReference type="Proteomes" id="UP001597393">
    <property type="component" value="Unassembled WGS sequence"/>
</dbReference>
<name>A0ABW5NM14_9SPHI</name>
<keyword evidence="3" id="KW-1185">Reference proteome</keyword>
<protein>
    <submittedName>
        <fullName evidence="2">Uncharacterized protein</fullName>
    </submittedName>
</protein>
<organism evidence="2 3">
    <name type="scientific">Sphingobacterium corticis</name>
    <dbReference type="NCBI Taxonomy" id="1812823"/>
    <lineage>
        <taxon>Bacteria</taxon>
        <taxon>Pseudomonadati</taxon>
        <taxon>Bacteroidota</taxon>
        <taxon>Sphingobacteriia</taxon>
        <taxon>Sphingobacteriales</taxon>
        <taxon>Sphingobacteriaceae</taxon>
        <taxon>Sphingobacterium</taxon>
    </lineage>
</organism>
<dbReference type="RefSeq" id="WP_380869211.1">
    <property type="nucleotide sequence ID" value="NZ_JBHUMA010000006.1"/>
</dbReference>
<dbReference type="PROSITE" id="PS51257">
    <property type="entry name" value="PROKAR_LIPOPROTEIN"/>
    <property type="match status" value="1"/>
</dbReference>
<evidence type="ECO:0000256" key="1">
    <source>
        <dbReference type="SAM" id="MobiDB-lite"/>
    </source>
</evidence>
<reference evidence="3" key="1">
    <citation type="journal article" date="2019" name="Int. J. Syst. Evol. Microbiol.">
        <title>The Global Catalogue of Microorganisms (GCM) 10K type strain sequencing project: providing services to taxonomists for standard genome sequencing and annotation.</title>
        <authorList>
            <consortium name="The Broad Institute Genomics Platform"/>
            <consortium name="The Broad Institute Genome Sequencing Center for Infectious Disease"/>
            <person name="Wu L."/>
            <person name="Ma J."/>
        </authorList>
    </citation>
    <scope>NUCLEOTIDE SEQUENCE [LARGE SCALE GENOMIC DNA]</scope>
    <source>
        <strain evidence="3">KCTC 42248</strain>
    </source>
</reference>